<dbReference type="EMBL" id="MU273621">
    <property type="protein sequence ID" value="KAI0030455.1"/>
    <property type="molecule type" value="Genomic_DNA"/>
</dbReference>
<comment type="caution">
    <text evidence="1">The sequence shown here is derived from an EMBL/GenBank/DDBJ whole genome shotgun (WGS) entry which is preliminary data.</text>
</comment>
<organism evidence="1 2">
    <name type="scientific">Vararia minispora EC-137</name>
    <dbReference type="NCBI Taxonomy" id="1314806"/>
    <lineage>
        <taxon>Eukaryota</taxon>
        <taxon>Fungi</taxon>
        <taxon>Dikarya</taxon>
        <taxon>Basidiomycota</taxon>
        <taxon>Agaricomycotina</taxon>
        <taxon>Agaricomycetes</taxon>
        <taxon>Russulales</taxon>
        <taxon>Lachnocladiaceae</taxon>
        <taxon>Vararia</taxon>
    </lineage>
</organism>
<sequence length="434" mass="47159">MPPTETYRLAIPYDRAKGPLPPSNASDRQFTLYNNVYITYGLSFQLAVAKHVQDTLQASRAYVLVSKTLAQNTNALKDLEGALGDKIVGVKSGLKAHTSWGDVLSMKRECEELKADVIITLGGGSLTDAAKLLSLVLANDVHTSTDFYTKLDMIKPQAPPERFTAHPPRVPVICVPTTLSAGEYTFGAGATEDETEKKYQFLTGQAVRLLVLDAELVTRTTPSRLWIASGFRAIDHCVEGFVSPLNNTVTEDHAVAGLRLLIPGLIRCRQDVEGTDVEARHLGQMGALEAIAALCRVYTPAGGSHAIGHMLGPFGVSHGETSAILLPAVCDYNAKHNANIEQQRKLASVLWDIEEFRDSVAEKHGLKEDAELGSLLRALTRELGLPTTLKEVGVEGPRVQKLAEYSLLDPWARTNPVPLKSQEQVLEVLQPVIG</sequence>
<reference evidence="1" key="1">
    <citation type="submission" date="2021-02" db="EMBL/GenBank/DDBJ databases">
        <authorList>
            <consortium name="DOE Joint Genome Institute"/>
            <person name="Ahrendt S."/>
            <person name="Looney B.P."/>
            <person name="Miyauchi S."/>
            <person name="Morin E."/>
            <person name="Drula E."/>
            <person name="Courty P.E."/>
            <person name="Chicoki N."/>
            <person name="Fauchery L."/>
            <person name="Kohler A."/>
            <person name="Kuo A."/>
            <person name="Labutti K."/>
            <person name="Pangilinan J."/>
            <person name="Lipzen A."/>
            <person name="Riley R."/>
            <person name="Andreopoulos W."/>
            <person name="He G."/>
            <person name="Johnson J."/>
            <person name="Barry K.W."/>
            <person name="Grigoriev I.V."/>
            <person name="Nagy L."/>
            <person name="Hibbett D."/>
            <person name="Henrissat B."/>
            <person name="Matheny P.B."/>
            <person name="Labbe J."/>
            <person name="Martin F."/>
        </authorList>
    </citation>
    <scope>NUCLEOTIDE SEQUENCE</scope>
    <source>
        <strain evidence="1">EC-137</strain>
    </source>
</reference>
<protein>
    <submittedName>
        <fullName evidence="1">Fe-containing alcohol dehydrogenase</fullName>
    </submittedName>
</protein>
<keyword evidence="2" id="KW-1185">Reference proteome</keyword>
<proteinExistence type="predicted"/>
<accession>A0ACB8QFR3</accession>
<evidence type="ECO:0000313" key="1">
    <source>
        <dbReference type="EMBL" id="KAI0030455.1"/>
    </source>
</evidence>
<evidence type="ECO:0000313" key="2">
    <source>
        <dbReference type="Proteomes" id="UP000814128"/>
    </source>
</evidence>
<reference evidence="1" key="2">
    <citation type="journal article" date="2022" name="New Phytol.">
        <title>Evolutionary transition to the ectomycorrhizal habit in the genomes of a hyperdiverse lineage of mushroom-forming fungi.</title>
        <authorList>
            <person name="Looney B."/>
            <person name="Miyauchi S."/>
            <person name="Morin E."/>
            <person name="Drula E."/>
            <person name="Courty P.E."/>
            <person name="Kohler A."/>
            <person name="Kuo A."/>
            <person name="LaButti K."/>
            <person name="Pangilinan J."/>
            <person name="Lipzen A."/>
            <person name="Riley R."/>
            <person name="Andreopoulos W."/>
            <person name="He G."/>
            <person name="Johnson J."/>
            <person name="Nolan M."/>
            <person name="Tritt A."/>
            <person name="Barry K.W."/>
            <person name="Grigoriev I.V."/>
            <person name="Nagy L.G."/>
            <person name="Hibbett D."/>
            <person name="Henrissat B."/>
            <person name="Matheny P.B."/>
            <person name="Labbe J."/>
            <person name="Martin F.M."/>
        </authorList>
    </citation>
    <scope>NUCLEOTIDE SEQUENCE</scope>
    <source>
        <strain evidence="1">EC-137</strain>
    </source>
</reference>
<gene>
    <name evidence="1" type="ORF">K488DRAFT_87758</name>
</gene>
<dbReference type="Proteomes" id="UP000814128">
    <property type="component" value="Unassembled WGS sequence"/>
</dbReference>
<name>A0ACB8QFR3_9AGAM</name>